<keyword evidence="4" id="KW-0862">Zinc</keyword>
<reference evidence="6 7" key="1">
    <citation type="submission" date="2019-12" db="EMBL/GenBank/DDBJ databases">
        <title>Sequence classification of anaerobic respiratory reductive dehalogenases: First we see many, then we see few.</title>
        <authorList>
            <person name="Molenda O."/>
            <person name="Puentes Jacome L.A."/>
            <person name="Cao X."/>
            <person name="Nesbo C.L."/>
            <person name="Tang S."/>
            <person name="Morson N."/>
            <person name="Patron J."/>
            <person name="Lomheim L."/>
            <person name="Wishart D.S."/>
            <person name="Edwards E.A."/>
        </authorList>
    </citation>
    <scope>NUCLEOTIDE SEQUENCE [LARGE SCALE GENOMIC DNA]</scope>
    <source>
        <strain evidence="6 7">12DCA</strain>
    </source>
</reference>
<dbReference type="GO" id="GO:0004222">
    <property type="term" value="F:metalloendopeptidase activity"/>
    <property type="evidence" value="ECO:0007669"/>
    <property type="project" value="InterPro"/>
</dbReference>
<protein>
    <submittedName>
        <fullName evidence="6">Matrixin family metalloprotease</fullName>
    </submittedName>
</protein>
<organism evidence="6 7">
    <name type="scientific">Dehalobacter restrictus</name>
    <dbReference type="NCBI Taxonomy" id="55583"/>
    <lineage>
        <taxon>Bacteria</taxon>
        <taxon>Bacillati</taxon>
        <taxon>Bacillota</taxon>
        <taxon>Clostridia</taxon>
        <taxon>Eubacteriales</taxon>
        <taxon>Desulfitobacteriaceae</taxon>
        <taxon>Dehalobacter</taxon>
    </lineage>
</organism>
<sequence length="220" mass="24461">MNVGIENLSRIIGKKYLMKGCLFMNMKPKKYLCSIILSTLFTILLATPVFAITPTFTYSCSRGVNVYYYIENGSSNPLYTPIRDAAYNWEHTGYGSNPIYLYIKSTNSGTAIDFYAKTSSYWGPDGDNIGGQTRPMNASGYEIDPNLSNWLYSEIYLNNTALSTLSSSLRQGVTAHEMGHAFGLAHYNSNPTGSIMCQTAYGRTVQTVQQEDNDAINAKY</sequence>
<proteinExistence type="predicted"/>
<dbReference type="GO" id="GO:0006508">
    <property type="term" value="P:proteolysis"/>
    <property type="evidence" value="ECO:0007669"/>
    <property type="project" value="UniProtKB-KW"/>
</dbReference>
<evidence type="ECO:0000256" key="3">
    <source>
        <dbReference type="ARBA" id="ARBA00022801"/>
    </source>
</evidence>
<keyword evidence="2" id="KW-0479">Metal-binding</keyword>
<dbReference type="EMBL" id="CP046996">
    <property type="protein sequence ID" value="QGZ99359.1"/>
    <property type="molecule type" value="Genomic_DNA"/>
</dbReference>
<keyword evidence="1 6" id="KW-0645">Protease</keyword>
<dbReference type="GO" id="GO:0031012">
    <property type="term" value="C:extracellular matrix"/>
    <property type="evidence" value="ECO:0007669"/>
    <property type="project" value="InterPro"/>
</dbReference>
<accession>A0A857DDP6</accession>
<evidence type="ECO:0000256" key="1">
    <source>
        <dbReference type="ARBA" id="ARBA00022670"/>
    </source>
</evidence>
<gene>
    <name evidence="6" type="ORF">GQ588_01065</name>
</gene>
<dbReference type="Proteomes" id="UP000430508">
    <property type="component" value="Chromosome"/>
</dbReference>
<evidence type="ECO:0000313" key="6">
    <source>
        <dbReference type="EMBL" id="QGZ99359.1"/>
    </source>
</evidence>
<dbReference type="Pfam" id="PF00413">
    <property type="entry name" value="Peptidase_M10"/>
    <property type="match status" value="1"/>
</dbReference>
<dbReference type="InterPro" id="IPR024079">
    <property type="entry name" value="MetalloPept_cat_dom_sf"/>
</dbReference>
<evidence type="ECO:0000259" key="5">
    <source>
        <dbReference type="Pfam" id="PF00413"/>
    </source>
</evidence>
<feature type="domain" description="Peptidase M10 metallopeptidase" evidence="5">
    <location>
        <begin position="172"/>
        <end position="220"/>
    </location>
</feature>
<dbReference type="RefSeq" id="WP_083221925.1">
    <property type="nucleotide sequence ID" value="NZ_CP046996.1"/>
</dbReference>
<evidence type="ECO:0000313" key="7">
    <source>
        <dbReference type="Proteomes" id="UP000430508"/>
    </source>
</evidence>
<evidence type="ECO:0000256" key="2">
    <source>
        <dbReference type="ARBA" id="ARBA00022723"/>
    </source>
</evidence>
<dbReference type="Gene3D" id="3.40.390.10">
    <property type="entry name" value="Collagenase (Catalytic Domain)"/>
    <property type="match status" value="1"/>
</dbReference>
<keyword evidence="6" id="KW-0482">Metalloprotease</keyword>
<dbReference type="GO" id="GO:0008270">
    <property type="term" value="F:zinc ion binding"/>
    <property type="evidence" value="ECO:0007669"/>
    <property type="project" value="InterPro"/>
</dbReference>
<keyword evidence="3" id="KW-0378">Hydrolase</keyword>
<dbReference type="AlphaFoldDB" id="A0A857DDP6"/>
<dbReference type="InterPro" id="IPR001818">
    <property type="entry name" value="Pept_M10_metallopeptidase"/>
</dbReference>
<dbReference type="SUPFAM" id="SSF55486">
    <property type="entry name" value="Metalloproteases ('zincins'), catalytic domain"/>
    <property type="match status" value="1"/>
</dbReference>
<name>A0A857DDP6_9FIRM</name>
<evidence type="ECO:0000256" key="4">
    <source>
        <dbReference type="ARBA" id="ARBA00022833"/>
    </source>
</evidence>